<dbReference type="CDD" id="cd06170">
    <property type="entry name" value="LuxR_C_like"/>
    <property type="match status" value="1"/>
</dbReference>
<dbReference type="GO" id="GO:0003677">
    <property type="term" value="F:DNA binding"/>
    <property type="evidence" value="ECO:0007669"/>
    <property type="project" value="UniProtKB-KW"/>
</dbReference>
<dbReference type="PANTHER" id="PTHR44688">
    <property type="entry name" value="DNA-BINDING TRANSCRIPTIONAL ACTIVATOR DEVR_DOSR"/>
    <property type="match status" value="1"/>
</dbReference>
<evidence type="ECO:0000256" key="4">
    <source>
        <dbReference type="SAM" id="MobiDB-lite"/>
    </source>
</evidence>
<reference evidence="6" key="1">
    <citation type="journal article" date="2003" name="FEMS Microbiol. Lett.">
        <title>Cloning and characterization of a gene cluster for geldanamycin production in Streptomyces hygroscopicus NRRL 3602.</title>
        <authorList>
            <person name="Rascher A."/>
            <person name="Hu Z."/>
            <person name="Viswanathan N."/>
            <person name="Schirmer A."/>
            <person name="Reid R."/>
            <person name="Nierman W.C."/>
            <person name="Lewis M."/>
            <person name="Hutchinson C.R."/>
        </authorList>
    </citation>
    <scope>NUCLEOTIDE SEQUENCE</scope>
    <source>
        <strain evidence="6">NRRL 3602</strain>
    </source>
</reference>
<dbReference type="SUPFAM" id="SSF48452">
    <property type="entry name" value="TPR-like"/>
    <property type="match status" value="1"/>
</dbReference>
<dbReference type="SUPFAM" id="SSF46894">
    <property type="entry name" value="C-terminal effector domain of the bipartite response regulators"/>
    <property type="match status" value="1"/>
</dbReference>
<sequence length="962" mass="105317">MTAEINSSLRRTPPQRGLMSMGLTDYQFELRDVLDAAARGNGGLLQVTGGPGVGKTSLLGCLKEQAAESGAVCLTASGFADDTAIPFNIVERLIWSSAFMGELDVVARWRTAGERYSEAEPGMLRSLVREISDVLHRIAGGKQLIIAIDDAEHADYPSLMCLLYIARHASGTRTLVVMTGGQTHPLCAPTHGFHEFYKIKIDTLPESGVGYLLERHSDADLADRIRASCHAVSGGNPRLVKALLRDHLQAAPGGPETAVTVGAEFQEAYRGCLLSHPALLQVAQALAVLDRYGSPWRVANLLECGQERAARAITIMNSAGLLEDGRFRHPAARYATLETLPAEDRARLSAKAAELLYADGADPIAVAELLVTADKTPDQKGVTVLWHAAQKNLDHGRTEEAIAGLRLAARADLGRREHMDILMALVGALWSSNPATAEPELDRLLAAIREEFPADIPERYLCFLLFMVLWFGRFSDGEEAFKWLSGGGDTDNASSMAALRVTRQWATFLKPTLIHDFPDQPLSDGEVDGLWAANLEHGLQLSVGELGMEIGHFQDPRQVADFSPDAMHLLSPSNHFWFAYAYACRMVWALAARGEAETADRLCGALFTAADKLNMKTPGAVALSMRAYIRCRRGDFTSAIDFAGTALNSIPPRGWGVAIGLPLSVLVAAHTAIGRLDEAERYLRYWVPKEMFDSVVGLEYLRARGQYCLATNRSYAALSDFMVSGMLMDQWPVDFGDLAPWRIDAAEAYLHVQEPAEAKRLALEELKLSPDRPLSTRGRALRVLAMAEDPDKRRLLLYQSAKCLREHGDRFELARTLAELSQDFLSTGETQQARTTWHEAQKLMDECGISAQHESRRDLVVDGAESSVDARLSEAAGESEEREPGASAEGAEQPVISEAEWRVATLAASGMSNRQIAKSLYITVSTVEQHLTRIYRKLSVGNRQELSRRLWLLIGATGSSSC</sequence>
<dbReference type="GO" id="GO:0006355">
    <property type="term" value="P:regulation of DNA-templated transcription"/>
    <property type="evidence" value="ECO:0007669"/>
    <property type="project" value="InterPro"/>
</dbReference>
<organism evidence="6">
    <name type="scientific">Streptomyces hygroscopicus</name>
    <dbReference type="NCBI Taxonomy" id="1912"/>
    <lineage>
        <taxon>Bacteria</taxon>
        <taxon>Bacillati</taxon>
        <taxon>Actinomycetota</taxon>
        <taxon>Actinomycetes</taxon>
        <taxon>Kitasatosporales</taxon>
        <taxon>Streptomycetaceae</taxon>
        <taxon>Streptomyces</taxon>
        <taxon>Streptomyces violaceusniger group</taxon>
    </lineage>
</organism>
<dbReference type="Pfam" id="PF00196">
    <property type="entry name" value="GerE"/>
    <property type="match status" value="1"/>
</dbReference>
<dbReference type="EMBL" id="AY179507">
    <property type="protein sequence ID" value="AAO06930.1"/>
    <property type="molecule type" value="Genomic_DNA"/>
</dbReference>
<dbReference type="PRINTS" id="PR00038">
    <property type="entry name" value="HTHLUXR"/>
</dbReference>
<dbReference type="InterPro" id="IPR011990">
    <property type="entry name" value="TPR-like_helical_dom_sf"/>
</dbReference>
<keyword evidence="1" id="KW-0805">Transcription regulation</keyword>
<keyword evidence="2" id="KW-0238">DNA-binding</keyword>
<dbReference type="AlphaFoldDB" id="Q84G10"/>
<keyword evidence="3" id="KW-0804">Transcription</keyword>
<proteinExistence type="predicted"/>
<dbReference type="SUPFAM" id="SSF52540">
    <property type="entry name" value="P-loop containing nucleoside triphosphate hydrolases"/>
    <property type="match status" value="1"/>
</dbReference>
<evidence type="ECO:0000256" key="3">
    <source>
        <dbReference type="ARBA" id="ARBA00023163"/>
    </source>
</evidence>
<evidence type="ECO:0000259" key="5">
    <source>
        <dbReference type="PROSITE" id="PS50043"/>
    </source>
</evidence>
<evidence type="ECO:0000313" key="6">
    <source>
        <dbReference type="EMBL" id="AAO06930.1"/>
    </source>
</evidence>
<dbReference type="PROSITE" id="PS00622">
    <property type="entry name" value="HTH_LUXR_1"/>
    <property type="match status" value="1"/>
</dbReference>
<dbReference type="InterPro" id="IPR027417">
    <property type="entry name" value="P-loop_NTPase"/>
</dbReference>
<feature type="region of interest" description="Disordered" evidence="4">
    <location>
        <begin position="870"/>
        <end position="894"/>
    </location>
</feature>
<dbReference type="InterPro" id="IPR000792">
    <property type="entry name" value="Tscrpt_reg_LuxR_C"/>
</dbReference>
<dbReference type="PROSITE" id="PS50043">
    <property type="entry name" value="HTH_LUXR_2"/>
    <property type="match status" value="1"/>
</dbReference>
<name>Q84G10_STRHY</name>
<gene>
    <name evidence="6" type="primary">gdmRI</name>
</gene>
<protein>
    <submittedName>
        <fullName evidence="6">GdmRI</fullName>
    </submittedName>
</protein>
<evidence type="ECO:0000256" key="1">
    <source>
        <dbReference type="ARBA" id="ARBA00023015"/>
    </source>
</evidence>
<dbReference type="Gene3D" id="1.10.10.10">
    <property type="entry name" value="Winged helix-like DNA-binding domain superfamily/Winged helix DNA-binding domain"/>
    <property type="match status" value="1"/>
</dbReference>
<dbReference type="InterPro" id="IPR016032">
    <property type="entry name" value="Sig_transdc_resp-reg_C-effctor"/>
</dbReference>
<dbReference type="Gene3D" id="1.25.40.10">
    <property type="entry name" value="Tetratricopeptide repeat domain"/>
    <property type="match status" value="1"/>
</dbReference>
<dbReference type="Pfam" id="PF13191">
    <property type="entry name" value="AAA_16"/>
    <property type="match status" value="1"/>
</dbReference>
<accession>Q84G10</accession>
<dbReference type="PANTHER" id="PTHR44688:SF16">
    <property type="entry name" value="DNA-BINDING TRANSCRIPTIONAL ACTIVATOR DEVR_DOSR"/>
    <property type="match status" value="1"/>
</dbReference>
<feature type="domain" description="HTH luxR-type" evidence="5">
    <location>
        <begin position="889"/>
        <end position="954"/>
    </location>
</feature>
<dbReference type="InterPro" id="IPR041664">
    <property type="entry name" value="AAA_16"/>
</dbReference>
<evidence type="ECO:0000256" key="2">
    <source>
        <dbReference type="ARBA" id="ARBA00023125"/>
    </source>
</evidence>
<dbReference type="InterPro" id="IPR036388">
    <property type="entry name" value="WH-like_DNA-bd_sf"/>
</dbReference>
<dbReference type="SMART" id="SM00421">
    <property type="entry name" value="HTH_LUXR"/>
    <property type="match status" value="1"/>
</dbReference>